<comment type="caution">
    <text evidence="13">The sequence shown here is derived from an EMBL/GenBank/DDBJ whole genome shotgun (WGS) entry which is preliminary data.</text>
</comment>
<dbReference type="EMBL" id="JACGWM010000012">
    <property type="protein sequence ID" value="KAL0337671.1"/>
    <property type="molecule type" value="Genomic_DNA"/>
</dbReference>
<evidence type="ECO:0000256" key="4">
    <source>
        <dbReference type="ARBA" id="ARBA00022723"/>
    </source>
</evidence>
<dbReference type="GO" id="GO:0016787">
    <property type="term" value="F:hydrolase activity"/>
    <property type="evidence" value="ECO:0007669"/>
    <property type="project" value="UniProtKB-KW"/>
</dbReference>
<evidence type="ECO:0000256" key="5">
    <source>
        <dbReference type="ARBA" id="ARBA00022759"/>
    </source>
</evidence>
<evidence type="ECO:0000256" key="1">
    <source>
        <dbReference type="ARBA" id="ARBA00001946"/>
    </source>
</evidence>
<keyword evidence="8" id="KW-0460">Magnesium</keyword>
<evidence type="ECO:0000256" key="3">
    <source>
        <dbReference type="ARBA" id="ARBA00022722"/>
    </source>
</evidence>
<evidence type="ECO:0000256" key="12">
    <source>
        <dbReference type="ARBA" id="ARBA00023254"/>
    </source>
</evidence>
<dbReference type="AlphaFoldDB" id="A0AAW2N579"/>
<keyword evidence="9" id="KW-0233">DNA recombination</keyword>
<dbReference type="GO" id="GO:0046872">
    <property type="term" value="F:metal ion binding"/>
    <property type="evidence" value="ECO:0007669"/>
    <property type="project" value="UniProtKB-KW"/>
</dbReference>
<evidence type="ECO:0000256" key="11">
    <source>
        <dbReference type="ARBA" id="ARBA00023242"/>
    </source>
</evidence>
<sequence length="253" mass="28953">MVAKSKLHRVTYTDAVAILEEAAKVAKFKNKVEWEIDLASELERYLIEEKFPVPVIVYNYPKATKAFYMKLLVYTIFADDNDSCRYSCYGQLHALSSHSNSSMGKNVVVCAFKKFGYSSPVQDSGGWRNKSQNPLTVFKVPKPFFRYLSLGHLLIRFAGKGLTYRRLLISAPVLPLDDCCWIERLTVPAKIGFSMTMLQIASEPIEISYVFIIYEAEDFCNLVMNESLMDHVQSFQHGYPHHSVCYARNRLMA</sequence>
<keyword evidence="11" id="KW-0539">Nucleus</keyword>
<name>A0AAW2N579_9LAMI</name>
<gene>
    <name evidence="13" type="ORF">Scaly_2042200</name>
</gene>
<keyword evidence="5" id="KW-0255">Endonuclease</keyword>
<keyword evidence="13" id="KW-0436">Ligase</keyword>
<evidence type="ECO:0000256" key="8">
    <source>
        <dbReference type="ARBA" id="ARBA00022842"/>
    </source>
</evidence>
<organism evidence="13">
    <name type="scientific">Sesamum calycinum</name>
    <dbReference type="NCBI Taxonomy" id="2727403"/>
    <lineage>
        <taxon>Eukaryota</taxon>
        <taxon>Viridiplantae</taxon>
        <taxon>Streptophyta</taxon>
        <taxon>Embryophyta</taxon>
        <taxon>Tracheophyta</taxon>
        <taxon>Spermatophyta</taxon>
        <taxon>Magnoliopsida</taxon>
        <taxon>eudicotyledons</taxon>
        <taxon>Gunneridae</taxon>
        <taxon>Pentapetalae</taxon>
        <taxon>asterids</taxon>
        <taxon>lamiids</taxon>
        <taxon>Lamiales</taxon>
        <taxon>Pedaliaceae</taxon>
        <taxon>Sesamum</taxon>
    </lineage>
</organism>
<proteinExistence type="predicted"/>
<accession>A0AAW2N579</accession>
<keyword evidence="6" id="KW-0227">DNA damage</keyword>
<keyword evidence="10" id="KW-0234">DNA repair</keyword>
<dbReference type="InterPro" id="IPR033310">
    <property type="entry name" value="Mms4/EME1/EME2"/>
</dbReference>
<dbReference type="GO" id="GO:0051321">
    <property type="term" value="P:meiotic cell cycle"/>
    <property type="evidence" value="ECO:0007669"/>
    <property type="project" value="UniProtKB-KW"/>
</dbReference>
<keyword evidence="4" id="KW-0479">Metal-binding</keyword>
<evidence type="ECO:0000256" key="9">
    <source>
        <dbReference type="ARBA" id="ARBA00023172"/>
    </source>
</evidence>
<keyword evidence="3" id="KW-0540">Nuclease</keyword>
<dbReference type="GO" id="GO:0048476">
    <property type="term" value="C:Holliday junction resolvase complex"/>
    <property type="evidence" value="ECO:0007669"/>
    <property type="project" value="InterPro"/>
</dbReference>
<dbReference type="SUPFAM" id="SSF55681">
    <property type="entry name" value="Class II aaRS and biotin synthetases"/>
    <property type="match status" value="1"/>
</dbReference>
<evidence type="ECO:0000256" key="2">
    <source>
        <dbReference type="ARBA" id="ARBA00004123"/>
    </source>
</evidence>
<keyword evidence="12" id="KW-0469">Meiosis</keyword>
<reference evidence="13" key="1">
    <citation type="submission" date="2020-06" db="EMBL/GenBank/DDBJ databases">
        <authorList>
            <person name="Li T."/>
            <person name="Hu X."/>
            <person name="Zhang T."/>
            <person name="Song X."/>
            <person name="Zhang H."/>
            <person name="Dai N."/>
            <person name="Sheng W."/>
            <person name="Hou X."/>
            <person name="Wei L."/>
        </authorList>
    </citation>
    <scope>NUCLEOTIDE SEQUENCE</scope>
    <source>
        <strain evidence="13">KEN8</strain>
        <tissue evidence="13">Leaf</tissue>
    </source>
</reference>
<dbReference type="PANTHER" id="PTHR21077">
    <property type="entry name" value="EME1 PROTEIN"/>
    <property type="match status" value="1"/>
</dbReference>
<comment type="cofactor">
    <cofactor evidence="1">
        <name>Mg(2+)</name>
        <dbReference type="ChEBI" id="CHEBI:18420"/>
    </cofactor>
</comment>
<evidence type="ECO:0000256" key="10">
    <source>
        <dbReference type="ARBA" id="ARBA00023204"/>
    </source>
</evidence>
<evidence type="ECO:0000256" key="6">
    <source>
        <dbReference type="ARBA" id="ARBA00022763"/>
    </source>
</evidence>
<dbReference type="GO" id="GO:0005634">
    <property type="term" value="C:nucleus"/>
    <property type="evidence" value="ECO:0007669"/>
    <property type="project" value="UniProtKB-SubCell"/>
</dbReference>
<dbReference type="GO" id="GO:0016874">
    <property type="term" value="F:ligase activity"/>
    <property type="evidence" value="ECO:0007669"/>
    <property type="project" value="UniProtKB-KW"/>
</dbReference>
<dbReference type="Gene3D" id="3.30.930.10">
    <property type="entry name" value="Bira Bifunctional Protein, Domain 2"/>
    <property type="match status" value="1"/>
</dbReference>
<dbReference type="GO" id="GO:0006310">
    <property type="term" value="P:DNA recombination"/>
    <property type="evidence" value="ECO:0007669"/>
    <property type="project" value="UniProtKB-KW"/>
</dbReference>
<dbReference type="InterPro" id="IPR045864">
    <property type="entry name" value="aa-tRNA-synth_II/BPL/LPL"/>
</dbReference>
<protein>
    <submittedName>
        <fullName evidence="13">Asparagine--tRNA ligase, cytoplasmic 1</fullName>
    </submittedName>
</protein>
<dbReference type="PANTHER" id="PTHR21077:SF5">
    <property type="entry name" value="CROSSOVER JUNCTION ENDONUCLEASE MMS4"/>
    <property type="match status" value="1"/>
</dbReference>
<dbReference type="GO" id="GO:0006281">
    <property type="term" value="P:DNA repair"/>
    <property type="evidence" value="ECO:0007669"/>
    <property type="project" value="UniProtKB-KW"/>
</dbReference>
<evidence type="ECO:0000313" key="13">
    <source>
        <dbReference type="EMBL" id="KAL0337671.1"/>
    </source>
</evidence>
<reference evidence="13" key="2">
    <citation type="journal article" date="2024" name="Plant">
        <title>Genomic evolution and insights into agronomic trait innovations of Sesamum species.</title>
        <authorList>
            <person name="Miao H."/>
            <person name="Wang L."/>
            <person name="Qu L."/>
            <person name="Liu H."/>
            <person name="Sun Y."/>
            <person name="Le M."/>
            <person name="Wang Q."/>
            <person name="Wei S."/>
            <person name="Zheng Y."/>
            <person name="Lin W."/>
            <person name="Duan Y."/>
            <person name="Cao H."/>
            <person name="Xiong S."/>
            <person name="Wang X."/>
            <person name="Wei L."/>
            <person name="Li C."/>
            <person name="Ma Q."/>
            <person name="Ju M."/>
            <person name="Zhao R."/>
            <person name="Li G."/>
            <person name="Mu C."/>
            <person name="Tian Q."/>
            <person name="Mei H."/>
            <person name="Zhang T."/>
            <person name="Gao T."/>
            <person name="Zhang H."/>
        </authorList>
    </citation>
    <scope>NUCLEOTIDE SEQUENCE</scope>
    <source>
        <strain evidence="13">KEN8</strain>
    </source>
</reference>
<comment type="subcellular location">
    <subcellularLocation>
        <location evidence="2">Nucleus</location>
    </subcellularLocation>
</comment>
<dbReference type="GO" id="GO:0004519">
    <property type="term" value="F:endonuclease activity"/>
    <property type="evidence" value="ECO:0007669"/>
    <property type="project" value="UniProtKB-KW"/>
</dbReference>
<keyword evidence="7" id="KW-0378">Hydrolase</keyword>
<evidence type="ECO:0000256" key="7">
    <source>
        <dbReference type="ARBA" id="ARBA00022801"/>
    </source>
</evidence>